<comment type="similarity">
    <text evidence="1 3">Belongs to the sulfotransferase 1 family.</text>
</comment>
<dbReference type="SUPFAM" id="SSF52540">
    <property type="entry name" value="P-loop containing nucleoside triphosphate hydrolases"/>
    <property type="match status" value="1"/>
</dbReference>
<evidence type="ECO:0000256" key="3">
    <source>
        <dbReference type="RuleBase" id="RU361155"/>
    </source>
</evidence>
<dbReference type="PANTHER" id="PTHR11783">
    <property type="entry name" value="SULFOTRANSFERASE SULT"/>
    <property type="match status" value="1"/>
</dbReference>
<evidence type="ECO:0000259" key="4">
    <source>
        <dbReference type="Pfam" id="PF00685"/>
    </source>
</evidence>
<feature type="domain" description="Sulfotransferase" evidence="4">
    <location>
        <begin position="83"/>
        <end position="337"/>
    </location>
</feature>
<evidence type="ECO:0000256" key="2">
    <source>
        <dbReference type="ARBA" id="ARBA00022679"/>
    </source>
</evidence>
<dbReference type="GO" id="GO:0008146">
    <property type="term" value="F:sulfotransferase activity"/>
    <property type="evidence" value="ECO:0007669"/>
    <property type="project" value="InterPro"/>
</dbReference>
<protein>
    <recommendedName>
        <fullName evidence="3">Sulfotransferase</fullName>
        <ecNumber evidence="3">2.8.2.-</ecNumber>
    </recommendedName>
</protein>
<dbReference type="EMBL" id="JAUUTY010000004">
    <property type="protein sequence ID" value="KAK1653501.1"/>
    <property type="molecule type" value="Genomic_DNA"/>
</dbReference>
<keyword evidence="2 3" id="KW-0808">Transferase</keyword>
<sequence>MAALDKSCLVELGPVPFKDVNNDDDNGQTAISPPTEYADIVATLPSIAAIGDSQLLKYQDVWLFIHGVTGVISIQRRFKSRPGDVLLASPPKCGTTWLKALSFATMARAKYPPSDANHPLRRLNPHECVPFMENLFSAGQEAKLEALPSPRLLQTHMHYSVLPRSLADCKIVFVCREPKDMLVSMWHFLQSAGFSFPFSDLFELACQGQNPHGPIWSHLLGYWTASTARPEMVLFLRYEDMLADPVSTVRQLARFMDVPFTAAEEAAGLPVDIVEMCSIDALRELEANKTGKFGLFFKFQHQTFFRKGVVGDWVNYMTPEMARRIDAIVGDKLHGSGLTFTSVGTIASQDQDARTLLLPTSSSLSSS</sequence>
<dbReference type="InterPro" id="IPR000863">
    <property type="entry name" value="Sulfotransferase_dom"/>
</dbReference>
<name>A0AAD8SLC6_LOLMU</name>
<evidence type="ECO:0000313" key="6">
    <source>
        <dbReference type="Proteomes" id="UP001231189"/>
    </source>
</evidence>
<evidence type="ECO:0000256" key="1">
    <source>
        <dbReference type="ARBA" id="ARBA00005771"/>
    </source>
</evidence>
<dbReference type="Proteomes" id="UP001231189">
    <property type="component" value="Unassembled WGS sequence"/>
</dbReference>
<dbReference type="Pfam" id="PF00685">
    <property type="entry name" value="Sulfotransfer_1"/>
    <property type="match status" value="1"/>
</dbReference>
<comment type="caution">
    <text evidence="5">The sequence shown here is derived from an EMBL/GenBank/DDBJ whole genome shotgun (WGS) entry which is preliminary data.</text>
</comment>
<dbReference type="InterPro" id="IPR027417">
    <property type="entry name" value="P-loop_NTPase"/>
</dbReference>
<dbReference type="EC" id="2.8.2.-" evidence="3"/>
<reference evidence="5" key="1">
    <citation type="submission" date="2023-07" db="EMBL/GenBank/DDBJ databases">
        <title>A chromosome-level genome assembly of Lolium multiflorum.</title>
        <authorList>
            <person name="Chen Y."/>
            <person name="Copetti D."/>
            <person name="Kolliker R."/>
            <person name="Studer B."/>
        </authorList>
    </citation>
    <scope>NUCLEOTIDE SEQUENCE</scope>
    <source>
        <strain evidence="5">02402/16</strain>
        <tissue evidence="5">Leaf</tissue>
    </source>
</reference>
<keyword evidence="6" id="KW-1185">Reference proteome</keyword>
<dbReference type="AlphaFoldDB" id="A0AAD8SLC6"/>
<accession>A0AAD8SLC6</accession>
<gene>
    <name evidence="5" type="ORF">QYE76_071306</name>
</gene>
<organism evidence="5 6">
    <name type="scientific">Lolium multiflorum</name>
    <name type="common">Italian ryegrass</name>
    <name type="synonym">Lolium perenne subsp. multiflorum</name>
    <dbReference type="NCBI Taxonomy" id="4521"/>
    <lineage>
        <taxon>Eukaryota</taxon>
        <taxon>Viridiplantae</taxon>
        <taxon>Streptophyta</taxon>
        <taxon>Embryophyta</taxon>
        <taxon>Tracheophyta</taxon>
        <taxon>Spermatophyta</taxon>
        <taxon>Magnoliopsida</taxon>
        <taxon>Liliopsida</taxon>
        <taxon>Poales</taxon>
        <taxon>Poaceae</taxon>
        <taxon>BOP clade</taxon>
        <taxon>Pooideae</taxon>
        <taxon>Poodae</taxon>
        <taxon>Poeae</taxon>
        <taxon>Poeae Chloroplast Group 2 (Poeae type)</taxon>
        <taxon>Loliodinae</taxon>
        <taxon>Loliinae</taxon>
        <taxon>Lolium</taxon>
    </lineage>
</organism>
<proteinExistence type="inferred from homology"/>
<dbReference type="Gene3D" id="3.40.50.300">
    <property type="entry name" value="P-loop containing nucleotide triphosphate hydrolases"/>
    <property type="match status" value="1"/>
</dbReference>
<evidence type="ECO:0000313" key="5">
    <source>
        <dbReference type="EMBL" id="KAK1653501.1"/>
    </source>
</evidence>